<evidence type="ECO:0000313" key="4">
    <source>
        <dbReference type="Proteomes" id="UP001595907"/>
    </source>
</evidence>
<feature type="domain" description="PKD" evidence="2">
    <location>
        <begin position="1254"/>
        <end position="1315"/>
    </location>
</feature>
<dbReference type="InterPro" id="IPR035234">
    <property type="entry name" value="IgGFc-bd_N"/>
</dbReference>
<organism evidence="3 4">
    <name type="scientific">Ferruginibacter yonginensis</name>
    <dbReference type="NCBI Taxonomy" id="1310416"/>
    <lineage>
        <taxon>Bacteria</taxon>
        <taxon>Pseudomonadati</taxon>
        <taxon>Bacteroidota</taxon>
        <taxon>Chitinophagia</taxon>
        <taxon>Chitinophagales</taxon>
        <taxon>Chitinophagaceae</taxon>
        <taxon>Ferruginibacter</taxon>
    </lineage>
</organism>
<sequence length="1931" mass="203242">MRKNLLLVLILSFLGIHSFAQNFSNKGKEFWLAYSYHVGMVNNTGGAPSMTLNITSDVTTTYTVEIFGGPVISTGTIIANGVNNVTIPNTYFINGDGTFNNKAIHITAVSPIVVYSFITRAQASAATLCLPTNVLGKQYYAMSYTQVSNEANSASYITIVGVEDNTSVEIIPTAPTQGGWAIGSVNTINLNRGQVYQVLGTTTGNNGVDLSGTSIRSIASGTSGCKRIAVFSGSGKLSLGCNGGSADNLYQQLYPVASWGKSFLTAPSFGRTNNFYRILRSSPTANVFLNGVLIPSASFTNGYYQFNNTLFNKITADLPISVTQYFTSQGCLGNVSPYDPDMIVLNPVEQNINKVTLVSSNLLAANTAHQHHLHIIMKNQGTAISSFRFDNAPIPATATWLPHPNDPTYSYLYLSNVTETSHSLASDSGFNALAYGYSNAETYGYSAGTNVKDLYQQIGVSTQYGIETSPSVCTGAPFKFKISLPYEPLQLDWNFNGQQTNTSQVGVAGQPLANDSVTVVNGRTIYWYSLPTFYTYNTVGVFPVNITATTSGTDGCGSLQEINFDLEVSNPPVAGFTFNQPGCIAETVQFQDATATVKPNYKWYWDFGDPASGAANFSNLQNPTHVFATTGPHIVRFASITTPGCLSDTLSQTVNVPANLTASISGGSTICQNATGPNIVFSGTGGIPPYTFTYTINGGAAQTISTIGSATTVTLAAPTSTPGSFVYTLTNVQNTGSSICSFPVSGASTTVVVNPLPTATITGTTAVCQNTTAPNITFTGANGTAPYTFTYTINGGANQTVSTVSGNSVTVAAPTNTVGTFTYALVSVKDASVTQCTQTATGNAVVQVQAVSTATITGNATVCQNATAPIVTFTATNGNAPFTFTYNINGGATQTITTGATSNVATLSVPMTTSGTFVYNLLSVSNTGPTTCVTPITGSNITVRINPVPTAAITGNATVCQNATAPLVTFTAANGTAPYTFTYNINGGANQTITTTSGNSVSVNAPTNVAGTYAYNLISVVDASSTLCTQTQAGTATIIVNPLPTATIAGSTEVCLNAVAPNVTFTAAGGVAPYTFTYNINGGANQTVTTTTGNSVTVAVPTSVAGTFNYNLVSVRESSTTNCIQTQTGVAVVIINPKPTASFTISTPFCTNKDVTFTPSSSISTGNIVQWVWDYGDGNGTVIRTDNNPFVVNYATAGIKVVTFKTISDKGCESALFTQSITINNTPIAGFIDPEVCLQDATAQFTDTSSVVGGSIVFWEWNFGDVGSPTNVVTGSTPAAQNPTHTYTTTGPKTVTLIVTTNTGCKATKSQTFTVNGSVPVAGFTVLNSANLCSNTAVQIQDNSVVNVGSTVKVQIIWDNVAAPTVIETDDVPTPNEIYSHNYPALQTDQTYTIRYLAYSGATCVDDFVQTITVHATPLVSFGAIPDVCLNNGTVQLTQATVSGTVSGPPGGSYSGVGVSPSGVFNPITAGVGTHTITYTYTSSFGCTDVKTSQVKVLEAPVANFAPVLPTCQNGAITFNQSSTSNAGTITQWIYNWGDGSPIQTFTDGNPKTHTYTTAGSVTATLTVVTGDGCNSLPKPVTFTVNPQPQPNFTFTNNACLPQANIQFTNTTPNLSDWTYSWNFNVPSTSPNEMSTAINPSHIYTNVGPFDVQLVATSGLTGCSNTVIKSVNTIKPAPVASFAFSVPSICEAQTVTLIDQSLPTAGSLSNWQWSYGDNTNVTTGQTQPPHLYSTAGTYNVKLTVTNSFGCVDDTIRTYRVYPYPTVNAGADGFVLEGGVYTLQGVATGNNLTYLWTGTPAPANINNNTLLQPLAQPINDITYRLTVTAEGGCSRFDEVFIKVLKFPQIPNTFTPNNDGVHDTWEIKYLFTYPQNRVQVFTRTGQLVFESRGYNRPWDGTKNGQALPFDTYYYIIEPGNGRKPITGYVTIVK</sequence>
<dbReference type="EMBL" id="JBHSCZ010000001">
    <property type="protein sequence ID" value="MFC4261317.1"/>
    <property type="molecule type" value="Genomic_DNA"/>
</dbReference>
<name>A0ABV8QNX6_9BACT</name>
<dbReference type="Pfam" id="PF13585">
    <property type="entry name" value="CHU_C"/>
    <property type="match status" value="1"/>
</dbReference>
<keyword evidence="4" id="KW-1185">Reference proteome</keyword>
<dbReference type="Proteomes" id="UP001595907">
    <property type="component" value="Unassembled WGS sequence"/>
</dbReference>
<comment type="caution">
    <text evidence="3">The sequence shown here is derived from an EMBL/GenBank/DDBJ whole genome shotgun (WGS) entry which is preliminary data.</text>
</comment>
<proteinExistence type="predicted"/>
<evidence type="ECO:0000313" key="3">
    <source>
        <dbReference type="EMBL" id="MFC4261317.1"/>
    </source>
</evidence>
<accession>A0ABV8QNX6</accession>
<dbReference type="SMART" id="SM00089">
    <property type="entry name" value="PKD"/>
    <property type="match status" value="6"/>
</dbReference>
<dbReference type="PROSITE" id="PS50093">
    <property type="entry name" value="PKD"/>
    <property type="match status" value="6"/>
</dbReference>
<dbReference type="Pfam" id="PF18911">
    <property type="entry name" value="PKD_4"/>
    <property type="match status" value="4"/>
</dbReference>
<dbReference type="SUPFAM" id="SSF49299">
    <property type="entry name" value="PKD domain"/>
    <property type="match status" value="6"/>
</dbReference>
<reference evidence="4" key="1">
    <citation type="journal article" date="2019" name="Int. J. Syst. Evol. Microbiol.">
        <title>The Global Catalogue of Microorganisms (GCM) 10K type strain sequencing project: providing services to taxonomists for standard genome sequencing and annotation.</title>
        <authorList>
            <consortium name="The Broad Institute Genomics Platform"/>
            <consortium name="The Broad Institute Genome Sequencing Center for Infectious Disease"/>
            <person name="Wu L."/>
            <person name="Ma J."/>
        </authorList>
    </citation>
    <scope>NUCLEOTIDE SEQUENCE [LARGE SCALE GENOMIC DNA]</scope>
    <source>
        <strain evidence="4">CECT 8289</strain>
    </source>
</reference>
<feature type="domain" description="PKD" evidence="2">
    <location>
        <begin position="1517"/>
        <end position="1585"/>
    </location>
</feature>
<feature type="domain" description="PKD" evidence="2">
    <location>
        <begin position="1138"/>
        <end position="1211"/>
    </location>
</feature>
<dbReference type="Gene3D" id="2.60.40.10">
    <property type="entry name" value="Immunoglobulins"/>
    <property type="match status" value="6"/>
</dbReference>
<evidence type="ECO:0000259" key="2">
    <source>
        <dbReference type="PROSITE" id="PS50093"/>
    </source>
</evidence>
<dbReference type="RefSeq" id="WP_379705434.1">
    <property type="nucleotide sequence ID" value="NZ_JBHSCZ010000001.1"/>
</dbReference>
<gene>
    <name evidence="3" type="ORF">ACFOWM_00375</name>
</gene>
<dbReference type="NCBIfam" id="TIGR04131">
    <property type="entry name" value="Bac_Flav_CTERM"/>
    <property type="match status" value="1"/>
</dbReference>
<dbReference type="Pfam" id="PF17517">
    <property type="entry name" value="IgGFc_binding"/>
    <property type="match status" value="1"/>
</dbReference>
<dbReference type="InterPro" id="IPR022409">
    <property type="entry name" value="PKD/Chitinase_dom"/>
</dbReference>
<feature type="chain" id="PRO_5047303389" evidence="1">
    <location>
        <begin position="21"/>
        <end position="1931"/>
    </location>
</feature>
<keyword evidence="1" id="KW-0732">Signal</keyword>
<feature type="signal peptide" evidence="1">
    <location>
        <begin position="1"/>
        <end position="20"/>
    </location>
</feature>
<feature type="domain" description="PKD" evidence="2">
    <location>
        <begin position="1705"/>
        <end position="1749"/>
    </location>
</feature>
<feature type="domain" description="PKD" evidence="2">
    <location>
        <begin position="1619"/>
        <end position="1658"/>
    </location>
</feature>
<dbReference type="InterPro" id="IPR000601">
    <property type="entry name" value="PKD_dom"/>
</dbReference>
<dbReference type="CDD" id="cd00146">
    <property type="entry name" value="PKD"/>
    <property type="match status" value="2"/>
</dbReference>
<dbReference type="InterPro" id="IPR035986">
    <property type="entry name" value="PKD_dom_sf"/>
</dbReference>
<dbReference type="InterPro" id="IPR026341">
    <property type="entry name" value="T9SS_type_B"/>
</dbReference>
<dbReference type="InterPro" id="IPR013783">
    <property type="entry name" value="Ig-like_fold"/>
</dbReference>
<evidence type="ECO:0000256" key="1">
    <source>
        <dbReference type="SAM" id="SignalP"/>
    </source>
</evidence>
<feature type="domain" description="PKD" evidence="2">
    <location>
        <begin position="571"/>
        <end position="661"/>
    </location>
</feature>
<protein>
    <submittedName>
        <fullName evidence="3">PKD domain-containing protein</fullName>
    </submittedName>
</protein>